<keyword evidence="1" id="KW-0472">Membrane</keyword>
<dbReference type="EMBL" id="QXJK01000001">
    <property type="protein sequence ID" value="RIX36917.1"/>
    <property type="molecule type" value="Genomic_DNA"/>
</dbReference>
<keyword evidence="3" id="KW-1185">Reference proteome</keyword>
<evidence type="ECO:0000313" key="2">
    <source>
        <dbReference type="EMBL" id="RIX36917.1"/>
    </source>
</evidence>
<proteinExistence type="predicted"/>
<feature type="transmembrane region" description="Helical" evidence="1">
    <location>
        <begin position="60"/>
        <end position="81"/>
    </location>
</feature>
<dbReference type="RefSeq" id="WP_025403591.1">
    <property type="nucleotide sequence ID" value="NZ_CBCRUA010000015.1"/>
</dbReference>
<gene>
    <name evidence="2" type="ORF">D3M95_01560</name>
</gene>
<evidence type="ECO:0000256" key="1">
    <source>
        <dbReference type="SAM" id="Phobius"/>
    </source>
</evidence>
<evidence type="ECO:0008006" key="4">
    <source>
        <dbReference type="Google" id="ProtNLM"/>
    </source>
</evidence>
<dbReference type="STRING" id="1451189.CFAL_10235"/>
<name>A0A418QA74_9CORY</name>
<keyword evidence="1" id="KW-0812">Transmembrane</keyword>
<dbReference type="Proteomes" id="UP000285278">
    <property type="component" value="Unassembled WGS sequence"/>
</dbReference>
<sequence>MSKSKMAINRLVTFIVAVVFGLICAWAIGEYLNQNWADDAGRNVQHTVGETVPQSGNYDIIMLAVALGCAVIGLVIIVMNIERRRIGKKNLAHSQVDGVLTVHAGDIASAAAQELERNRGVRVTTHIATVDRGQRVMQFVIRANSTVDVAALRAACRQTAEDIVAATPGMNFAPRFRLEVERVAE</sequence>
<organism evidence="2 3">
    <name type="scientific">Corynebacterium falsenii</name>
    <dbReference type="NCBI Taxonomy" id="108486"/>
    <lineage>
        <taxon>Bacteria</taxon>
        <taxon>Bacillati</taxon>
        <taxon>Actinomycetota</taxon>
        <taxon>Actinomycetes</taxon>
        <taxon>Mycobacteriales</taxon>
        <taxon>Corynebacteriaceae</taxon>
        <taxon>Corynebacterium</taxon>
    </lineage>
</organism>
<comment type="caution">
    <text evidence="2">The sequence shown here is derived from an EMBL/GenBank/DDBJ whole genome shotgun (WGS) entry which is preliminary data.</text>
</comment>
<dbReference type="AlphaFoldDB" id="A0A418QA74"/>
<evidence type="ECO:0000313" key="3">
    <source>
        <dbReference type="Proteomes" id="UP000285278"/>
    </source>
</evidence>
<accession>A0A418QA74</accession>
<keyword evidence="1" id="KW-1133">Transmembrane helix</keyword>
<protein>
    <recommendedName>
        <fullName evidence="4">Alkaline shock response membrane anchor protein AmaP</fullName>
    </recommendedName>
</protein>
<dbReference type="OrthoDB" id="4427298at2"/>
<reference evidence="2 3" key="1">
    <citation type="submission" date="2018-09" db="EMBL/GenBank/DDBJ databases">
        <title>Optimization and identification of Corynebacterium falsenii FN1-14 from fish paste.</title>
        <authorList>
            <person name="Daroonpunt R."/>
            <person name="Tanasupawat S."/>
        </authorList>
    </citation>
    <scope>NUCLEOTIDE SEQUENCE [LARGE SCALE GENOMIC DNA]</scope>
    <source>
        <strain evidence="2 3">FN1-14</strain>
    </source>
</reference>
<feature type="transmembrane region" description="Helical" evidence="1">
    <location>
        <begin position="7"/>
        <end position="28"/>
    </location>
</feature>